<organism evidence="3">
    <name type="scientific">Acerihabitans sp. KWT182</name>
    <dbReference type="NCBI Taxonomy" id="3157919"/>
    <lineage>
        <taxon>Bacteria</taxon>
        <taxon>Pseudomonadati</taxon>
        <taxon>Pseudomonadota</taxon>
        <taxon>Gammaproteobacteria</taxon>
        <taxon>Enterobacterales</taxon>
        <taxon>Pectobacteriaceae</taxon>
        <taxon>Acerihabitans</taxon>
    </lineage>
</organism>
<dbReference type="SMART" id="SM00278">
    <property type="entry name" value="HhH1"/>
    <property type="match status" value="2"/>
</dbReference>
<dbReference type="PANTHER" id="PTHR21180">
    <property type="entry name" value="ENDONUCLEASE/EXONUCLEASE/PHOSPHATASE FAMILY DOMAIN-CONTAINING PROTEIN 1"/>
    <property type="match status" value="1"/>
</dbReference>
<feature type="compositionally biased region" description="Basic and acidic residues" evidence="1">
    <location>
        <begin position="62"/>
        <end position="72"/>
    </location>
</feature>
<dbReference type="Gene3D" id="1.10.150.280">
    <property type="entry name" value="AF1531-like domain"/>
    <property type="match status" value="1"/>
</dbReference>
<dbReference type="NCBIfam" id="TIGR00426">
    <property type="entry name" value="competence protein ComEA helix-hairpin-helix repeat region"/>
    <property type="match status" value="1"/>
</dbReference>
<feature type="region of interest" description="Disordered" evidence="1">
    <location>
        <begin position="43"/>
        <end position="141"/>
    </location>
</feature>
<reference evidence="3" key="1">
    <citation type="submission" date="2024-06" db="EMBL/GenBank/DDBJ databases">
        <authorList>
            <person name="Coelho C."/>
            <person name="Bento M."/>
            <person name="Garcia E."/>
            <person name="Camelo A."/>
            <person name="Brandao I."/>
            <person name="Espirito Santo C."/>
            <person name="Trovao J."/>
            <person name="Verissimo A."/>
            <person name="Costa J."/>
            <person name="Tiago I."/>
        </authorList>
    </citation>
    <scope>NUCLEOTIDE SEQUENCE</scope>
    <source>
        <strain evidence="3">KWT182</strain>
    </source>
</reference>
<dbReference type="PANTHER" id="PTHR21180:SF32">
    <property type="entry name" value="ENDONUCLEASE_EXONUCLEASE_PHOSPHATASE FAMILY DOMAIN-CONTAINING PROTEIN 1"/>
    <property type="match status" value="1"/>
</dbReference>
<protein>
    <submittedName>
        <fullName evidence="3">Helix-hairpin-helix domain-containing protein</fullName>
    </submittedName>
</protein>
<feature type="compositionally biased region" description="Basic and acidic residues" evidence="1">
    <location>
        <begin position="101"/>
        <end position="126"/>
    </location>
</feature>
<dbReference type="Pfam" id="PF12836">
    <property type="entry name" value="HHH_3"/>
    <property type="match status" value="1"/>
</dbReference>
<dbReference type="InterPro" id="IPR003583">
    <property type="entry name" value="Hlx-hairpin-Hlx_DNA-bd_motif"/>
</dbReference>
<evidence type="ECO:0000256" key="1">
    <source>
        <dbReference type="SAM" id="MobiDB-lite"/>
    </source>
</evidence>
<accession>A0AAU7QCR3</accession>
<feature type="domain" description="Helix-hairpin-helix DNA-binding motif class 1" evidence="2">
    <location>
        <begin position="181"/>
        <end position="200"/>
    </location>
</feature>
<dbReference type="GO" id="GO:0015627">
    <property type="term" value="C:type II protein secretion system complex"/>
    <property type="evidence" value="ECO:0007669"/>
    <property type="project" value="TreeGrafter"/>
</dbReference>
<dbReference type="GO" id="GO:0015628">
    <property type="term" value="P:protein secretion by the type II secretion system"/>
    <property type="evidence" value="ECO:0007669"/>
    <property type="project" value="TreeGrafter"/>
</dbReference>
<dbReference type="EMBL" id="CP157947">
    <property type="protein sequence ID" value="XBS70834.1"/>
    <property type="molecule type" value="Genomic_DNA"/>
</dbReference>
<gene>
    <name evidence="3" type="ORF">ABK905_07010</name>
</gene>
<dbReference type="InterPro" id="IPR004509">
    <property type="entry name" value="Competence_ComEA_HhH"/>
</dbReference>
<sequence>MKTSWKRTLGMILSTGLFIIPLGAYATLGSVEEAVTASQTAAAPLGEGQGDSIPGDGGSDLTRIDLTGEDKPSTAPEGATAPEVDGAVADSRSADDSEAVAADKARDKATQTDVLLEKANDADKQANPDTTAEDEEDETEKVNINTATEDELVEGLKGIGPSKAREIIKYREKNGPFKKIDQLKKVKGIGPSTYASIKPQLEI</sequence>
<name>A0AAU7QCR3_9GAMM</name>
<dbReference type="GO" id="GO:0003677">
    <property type="term" value="F:DNA binding"/>
    <property type="evidence" value="ECO:0007669"/>
    <property type="project" value="InterPro"/>
</dbReference>
<dbReference type="SUPFAM" id="SSF47781">
    <property type="entry name" value="RuvA domain 2-like"/>
    <property type="match status" value="1"/>
</dbReference>
<proteinExistence type="predicted"/>
<evidence type="ECO:0000313" key="3">
    <source>
        <dbReference type="EMBL" id="XBS70834.1"/>
    </source>
</evidence>
<dbReference type="GO" id="GO:0006281">
    <property type="term" value="P:DNA repair"/>
    <property type="evidence" value="ECO:0007669"/>
    <property type="project" value="InterPro"/>
</dbReference>
<dbReference type="InterPro" id="IPR010994">
    <property type="entry name" value="RuvA_2-like"/>
</dbReference>
<dbReference type="InterPro" id="IPR051675">
    <property type="entry name" value="Endo/Exo/Phosphatase_dom_1"/>
</dbReference>
<evidence type="ECO:0000259" key="2">
    <source>
        <dbReference type="SMART" id="SM00278"/>
    </source>
</evidence>
<dbReference type="AlphaFoldDB" id="A0AAU7QCR3"/>
<feature type="domain" description="Helix-hairpin-helix DNA-binding motif class 1" evidence="2">
    <location>
        <begin position="151"/>
        <end position="170"/>
    </location>
</feature>